<feature type="region of interest" description="Disordered" evidence="1">
    <location>
        <begin position="281"/>
        <end position="337"/>
    </location>
</feature>
<gene>
    <name evidence="4" type="primary">LOC113706273</name>
</gene>
<feature type="transmembrane region" description="Helical" evidence="2">
    <location>
        <begin position="188"/>
        <end position="210"/>
    </location>
</feature>
<evidence type="ECO:0000313" key="3">
    <source>
        <dbReference type="Proteomes" id="UP001652660"/>
    </source>
</evidence>
<evidence type="ECO:0000256" key="2">
    <source>
        <dbReference type="SAM" id="Phobius"/>
    </source>
</evidence>
<accession>A0ABM4VDL4</accession>
<reference evidence="4" key="1">
    <citation type="submission" date="2025-08" db="UniProtKB">
        <authorList>
            <consortium name="RefSeq"/>
        </authorList>
    </citation>
    <scope>IDENTIFICATION</scope>
    <source>
        <tissue evidence="4">Leaves</tissue>
    </source>
</reference>
<dbReference type="PANTHER" id="PTHR36804">
    <property type="entry name" value="OSJNBA0013K16.11 PROTEIN"/>
    <property type="match status" value="1"/>
</dbReference>
<keyword evidence="2" id="KW-1133">Transmembrane helix</keyword>
<dbReference type="GeneID" id="113706273"/>
<keyword evidence="3" id="KW-1185">Reference proteome</keyword>
<keyword evidence="2" id="KW-0472">Membrane</keyword>
<feature type="transmembrane region" description="Helical" evidence="2">
    <location>
        <begin position="145"/>
        <end position="168"/>
    </location>
</feature>
<protein>
    <submittedName>
        <fullName evidence="4">Uncharacterized protein</fullName>
    </submittedName>
</protein>
<sequence>MLKLPRASDDPFLAPVHKKPMALSSKRKKNQRISDHSAKFIQTKEGREYFILTLFTYFWYWYWLLLQILPSIPLAVSIAHLDASSTLYQSMVPQSLSAPPSSSPTLLSTLKPSLLSVLKPPINLHRHHIKLLTRKVRNGKCRAEFSADTPIGVAIGACILNSLAFPIPSSPEDDDEGDSVIDSADARFAVMGIISFIPYFNWLSWFFAWLDTGKRRYAVYAIVYLAPYVRPNLSISPEDSWLPIASILLCIIHVQLEASIKNGDFQGFQLFSEVAKHLPSNAANDDEEKENDNMNLPSAQERYRNNTGNSGKPRRKPFKDSTSLDTEDGEADEGKKH</sequence>
<organism evidence="3 4">
    <name type="scientific">Coffea arabica</name>
    <name type="common">Arabian coffee</name>
    <dbReference type="NCBI Taxonomy" id="13443"/>
    <lineage>
        <taxon>Eukaryota</taxon>
        <taxon>Viridiplantae</taxon>
        <taxon>Streptophyta</taxon>
        <taxon>Embryophyta</taxon>
        <taxon>Tracheophyta</taxon>
        <taxon>Spermatophyta</taxon>
        <taxon>Magnoliopsida</taxon>
        <taxon>eudicotyledons</taxon>
        <taxon>Gunneridae</taxon>
        <taxon>Pentapetalae</taxon>
        <taxon>asterids</taxon>
        <taxon>lamiids</taxon>
        <taxon>Gentianales</taxon>
        <taxon>Rubiaceae</taxon>
        <taxon>Ixoroideae</taxon>
        <taxon>Gardenieae complex</taxon>
        <taxon>Bertiereae - Coffeeae clade</taxon>
        <taxon>Coffeeae</taxon>
        <taxon>Coffea</taxon>
    </lineage>
</organism>
<evidence type="ECO:0000256" key="1">
    <source>
        <dbReference type="SAM" id="MobiDB-lite"/>
    </source>
</evidence>
<keyword evidence="2" id="KW-0812">Transmembrane</keyword>
<dbReference type="PANTHER" id="PTHR36804:SF1">
    <property type="entry name" value="OS04G0585600 PROTEIN"/>
    <property type="match status" value="1"/>
</dbReference>
<feature type="transmembrane region" description="Helical" evidence="2">
    <location>
        <begin position="60"/>
        <end position="81"/>
    </location>
</feature>
<proteinExistence type="predicted"/>
<name>A0ABM4VDL4_COFAR</name>
<evidence type="ECO:0000313" key="4">
    <source>
        <dbReference type="RefSeq" id="XP_071917625.1"/>
    </source>
</evidence>
<dbReference type="RefSeq" id="XP_071917625.1">
    <property type="nucleotide sequence ID" value="XM_072061524.1"/>
</dbReference>
<dbReference type="Proteomes" id="UP001652660">
    <property type="component" value="Chromosome 8e"/>
</dbReference>